<comment type="caution">
    <text evidence="1">The sequence shown here is derived from an EMBL/GenBank/DDBJ whole genome shotgun (WGS) entry which is preliminary data.</text>
</comment>
<organism evidence="1 2">
    <name type="scientific">Psychroflexus lacisalsi</name>
    <dbReference type="NCBI Taxonomy" id="503928"/>
    <lineage>
        <taxon>Bacteria</taxon>
        <taxon>Pseudomonadati</taxon>
        <taxon>Bacteroidota</taxon>
        <taxon>Flavobacteriia</taxon>
        <taxon>Flavobacteriales</taxon>
        <taxon>Flavobacteriaceae</taxon>
        <taxon>Psychroflexus</taxon>
    </lineage>
</organism>
<dbReference type="RefSeq" id="WP_224453201.1">
    <property type="nucleotide sequence ID" value="NZ_BAAAGG010000005.1"/>
</dbReference>
<accession>A0ABN1K3I1</accession>
<dbReference type="Proteomes" id="UP001500185">
    <property type="component" value="Unassembled WGS sequence"/>
</dbReference>
<sequence>MTFSKEFKEALSCLPDKEKDKLLFRLLKKDKILAKRLDFELVSSSTVEDQRAKMEQKVEEKVKLFSERFYSLGYLNMDIRYLSGEITEHVKVTKDKFGEASLNLLLMKEVLKHNNQNIINTGSPRQFSKLGVALIARVYRILILIDKLDQDYFIEFENHLKELGWLIGDNPRLMKMCISTGLDVNWLILGNIPEDISEHYKHVRSEGYLSARNY</sequence>
<gene>
    <name evidence="1" type="ORF">GCM10009433_06450</name>
</gene>
<evidence type="ECO:0000313" key="1">
    <source>
        <dbReference type="EMBL" id="GAA0753794.1"/>
    </source>
</evidence>
<proteinExistence type="predicted"/>
<keyword evidence="2" id="KW-1185">Reference proteome</keyword>
<dbReference type="EMBL" id="BAAAGG010000005">
    <property type="protein sequence ID" value="GAA0753794.1"/>
    <property type="molecule type" value="Genomic_DNA"/>
</dbReference>
<protein>
    <submittedName>
        <fullName evidence="1">Uncharacterized protein</fullName>
    </submittedName>
</protein>
<name>A0ABN1K3I1_9FLAO</name>
<reference evidence="1 2" key="1">
    <citation type="journal article" date="2019" name="Int. J. Syst. Evol. Microbiol.">
        <title>The Global Catalogue of Microorganisms (GCM) 10K type strain sequencing project: providing services to taxonomists for standard genome sequencing and annotation.</title>
        <authorList>
            <consortium name="The Broad Institute Genomics Platform"/>
            <consortium name="The Broad Institute Genome Sequencing Center for Infectious Disease"/>
            <person name="Wu L."/>
            <person name="Ma J."/>
        </authorList>
    </citation>
    <scope>NUCLEOTIDE SEQUENCE [LARGE SCALE GENOMIC DNA]</scope>
    <source>
        <strain evidence="1 2">JCM 16231</strain>
    </source>
</reference>
<evidence type="ECO:0000313" key="2">
    <source>
        <dbReference type="Proteomes" id="UP001500185"/>
    </source>
</evidence>